<organism evidence="5 6">
    <name type="scientific">Olea europaea subsp. europaea</name>
    <dbReference type="NCBI Taxonomy" id="158383"/>
    <lineage>
        <taxon>Eukaryota</taxon>
        <taxon>Viridiplantae</taxon>
        <taxon>Streptophyta</taxon>
        <taxon>Embryophyta</taxon>
        <taxon>Tracheophyta</taxon>
        <taxon>Spermatophyta</taxon>
        <taxon>Magnoliopsida</taxon>
        <taxon>eudicotyledons</taxon>
        <taxon>Gunneridae</taxon>
        <taxon>Pentapetalae</taxon>
        <taxon>asterids</taxon>
        <taxon>lamiids</taxon>
        <taxon>Lamiales</taxon>
        <taxon>Oleaceae</taxon>
        <taxon>Oleeae</taxon>
        <taxon>Olea</taxon>
    </lineage>
</organism>
<dbReference type="Pfam" id="PF00439">
    <property type="entry name" value="Bromodomain"/>
    <property type="match status" value="1"/>
</dbReference>
<dbReference type="Proteomes" id="UP000594638">
    <property type="component" value="Unassembled WGS sequence"/>
</dbReference>
<dbReference type="InterPro" id="IPR001487">
    <property type="entry name" value="Bromodomain"/>
</dbReference>
<keyword evidence="1 2" id="KW-0103">Bromodomain</keyword>
<evidence type="ECO:0000259" key="4">
    <source>
        <dbReference type="PROSITE" id="PS50014"/>
    </source>
</evidence>
<evidence type="ECO:0000256" key="3">
    <source>
        <dbReference type="SAM" id="MobiDB-lite"/>
    </source>
</evidence>
<dbReference type="Gramene" id="OE9A044107T1">
    <property type="protein sequence ID" value="OE9A044107C1"/>
    <property type="gene ID" value="OE9A044107"/>
</dbReference>
<feature type="domain" description="Bromo" evidence="4">
    <location>
        <begin position="52"/>
        <end position="125"/>
    </location>
</feature>
<dbReference type="PANTHER" id="PTHR46136">
    <property type="entry name" value="TRANSCRIPTION FACTOR GTE8"/>
    <property type="match status" value="1"/>
</dbReference>
<comment type="caution">
    <text evidence="5">The sequence shown here is derived from an EMBL/GenBank/DDBJ whole genome shotgun (WGS) entry which is preliminary data.</text>
</comment>
<gene>
    <name evidence="5" type="ORF">OLEA9_A044107</name>
</gene>
<dbReference type="InterPro" id="IPR036427">
    <property type="entry name" value="Bromodomain-like_sf"/>
</dbReference>
<dbReference type="EMBL" id="CACTIH010000001">
    <property type="protein sequence ID" value="CAA2933317.1"/>
    <property type="molecule type" value="Genomic_DNA"/>
</dbReference>
<dbReference type="PROSITE" id="PS50014">
    <property type="entry name" value="BROMODOMAIN_2"/>
    <property type="match status" value="1"/>
</dbReference>
<dbReference type="SUPFAM" id="SSF47370">
    <property type="entry name" value="Bromodomain"/>
    <property type="match status" value="1"/>
</dbReference>
<protein>
    <submittedName>
        <fullName evidence="5">Transcription factor GTE12-like</fullName>
    </submittedName>
</protein>
<name>A0A8S0P6S3_OLEEU</name>
<sequence>MENLFQAIFPCQRQKTLNKHKPRAILECRREKRKRLNQSFKQQCTGILRSLMDHPHGFAFDQPVDDPVKLKIPDYFSIITEPMDLGTTKLKLEDNMYFDAGEFVSDISPTFSNAMLYNPPGKHVNNFAKELIDVLNQRWKLLETKLKCTGRNLEQLSNLDKIEKKRQDKKPKINKNGQNAKQSYLNRAVNGRPMLLKEKCDLCKELVKISKKARTAAKFRAAEAGLRMKAEAEAESKMQREREGEAARIAVEKIGETVGIDENQESMEELEVIMGAISRGNLRKPLEQLGLYIKDDYMEDDEEAILQGEGEILSWRPYLPLYSFPSMP</sequence>
<keyword evidence="6" id="KW-1185">Reference proteome</keyword>
<dbReference type="InterPro" id="IPR052442">
    <property type="entry name" value="Env_Response_Regulator"/>
</dbReference>
<dbReference type="PRINTS" id="PR00503">
    <property type="entry name" value="BROMODOMAIN"/>
</dbReference>
<reference evidence="5 6" key="1">
    <citation type="submission" date="2019-12" db="EMBL/GenBank/DDBJ databases">
        <authorList>
            <person name="Alioto T."/>
            <person name="Alioto T."/>
            <person name="Gomez Garrido J."/>
        </authorList>
    </citation>
    <scope>NUCLEOTIDE SEQUENCE [LARGE SCALE GENOMIC DNA]</scope>
</reference>
<dbReference type="AlphaFoldDB" id="A0A8S0P6S3"/>
<evidence type="ECO:0000313" key="5">
    <source>
        <dbReference type="EMBL" id="CAA2933317.1"/>
    </source>
</evidence>
<dbReference type="SMART" id="SM00297">
    <property type="entry name" value="BROMO"/>
    <property type="match status" value="1"/>
</dbReference>
<dbReference type="PANTHER" id="PTHR46136:SF19">
    <property type="entry name" value="TRANSCRIPTION FACTOR GTE12"/>
    <property type="match status" value="1"/>
</dbReference>
<evidence type="ECO:0000313" key="6">
    <source>
        <dbReference type="Proteomes" id="UP000594638"/>
    </source>
</evidence>
<dbReference type="Gramene" id="OE9A044107T2">
    <property type="protein sequence ID" value="OE9A044107C2"/>
    <property type="gene ID" value="OE9A044107"/>
</dbReference>
<evidence type="ECO:0000256" key="1">
    <source>
        <dbReference type="ARBA" id="ARBA00023117"/>
    </source>
</evidence>
<dbReference type="Gene3D" id="1.20.920.10">
    <property type="entry name" value="Bromodomain-like"/>
    <property type="match status" value="1"/>
</dbReference>
<dbReference type="OrthoDB" id="21449at2759"/>
<proteinExistence type="predicted"/>
<evidence type="ECO:0000256" key="2">
    <source>
        <dbReference type="PROSITE-ProRule" id="PRU00035"/>
    </source>
</evidence>
<feature type="region of interest" description="Disordered" evidence="3">
    <location>
        <begin position="163"/>
        <end position="183"/>
    </location>
</feature>
<accession>A0A8S0P6S3</accession>